<dbReference type="Pfam" id="PF18043">
    <property type="entry name" value="T4_Rnl2_C"/>
    <property type="match status" value="1"/>
</dbReference>
<keyword evidence="3" id="KW-0436">Ligase</keyword>
<dbReference type="Pfam" id="PF09414">
    <property type="entry name" value="RNA_ligase"/>
    <property type="match status" value="1"/>
</dbReference>
<sequence>MNKNTEYEKMPKNLKGLHLSDKEQHALNKLKWVVTEKIHGANFSFVYENHQLLYAKRKDYLRWTDDFFGFQAVAAEMETQLIRLFEQLKQDIPAHKYIIYGELFGGKYPHPEVVAAPEVQAIQTGVYYSPSIRFCAFDIAIETTEKAYLDYETAVRYFEQFNILYAKILFSGKWNEALNFNTRIDSQIPAQLNLPMLTPNLIEGIVIKPLHHSGVSDLSRRPIIKLKNPEFDEEEKFHEAEKWSFIPNVTTLSEELSFLVDEMTHYITENRLNSALSKIGRLDPGDEKRMQEIKKELQEDVLTDFNEDNDKILDELDEEKREWVKERVWVRVSEFVSGAGNALHDVIL</sequence>
<dbReference type="Gene3D" id="3.30.470.30">
    <property type="entry name" value="DNA ligase/mRNA capping enzyme"/>
    <property type="match status" value="1"/>
</dbReference>
<gene>
    <name evidence="3" type="ORF">SAMN04488122_6651</name>
</gene>
<dbReference type="GO" id="GO:0016874">
    <property type="term" value="F:ligase activity"/>
    <property type="evidence" value="ECO:0007669"/>
    <property type="project" value="UniProtKB-KW"/>
</dbReference>
<name>A0A1I0SDJ6_9BACT</name>
<dbReference type="InterPro" id="IPR041948">
    <property type="entry name" value="Rnl1/2_C_sf"/>
</dbReference>
<dbReference type="AlphaFoldDB" id="A0A1I0SDJ6"/>
<feature type="domain" description="RNA ligase" evidence="1">
    <location>
        <begin position="31"/>
        <end position="227"/>
    </location>
</feature>
<protein>
    <submittedName>
        <fullName evidence="3">RNA ligase, Rnl2 family</fullName>
    </submittedName>
</protein>
<organism evidence="3 4">
    <name type="scientific">Chitinophaga arvensicola</name>
    <dbReference type="NCBI Taxonomy" id="29529"/>
    <lineage>
        <taxon>Bacteria</taxon>
        <taxon>Pseudomonadati</taxon>
        <taxon>Bacteroidota</taxon>
        <taxon>Chitinophagia</taxon>
        <taxon>Chitinophagales</taxon>
        <taxon>Chitinophagaceae</taxon>
        <taxon>Chitinophaga</taxon>
    </lineage>
</organism>
<dbReference type="InterPro" id="IPR040609">
    <property type="entry name" value="Rnl2_C"/>
</dbReference>
<dbReference type="OrthoDB" id="1060685at2"/>
<evidence type="ECO:0000313" key="4">
    <source>
        <dbReference type="Proteomes" id="UP000199310"/>
    </source>
</evidence>
<dbReference type="EMBL" id="FOJG01000002">
    <property type="protein sequence ID" value="SEW56389.1"/>
    <property type="molecule type" value="Genomic_DNA"/>
</dbReference>
<dbReference type="InterPro" id="IPR021122">
    <property type="entry name" value="RNA_ligase_dom_REL/Rnl2"/>
</dbReference>
<dbReference type="RefSeq" id="WP_089903759.1">
    <property type="nucleotide sequence ID" value="NZ_FOJG01000002.1"/>
</dbReference>
<reference evidence="4" key="1">
    <citation type="submission" date="2016-10" db="EMBL/GenBank/DDBJ databases">
        <authorList>
            <person name="Varghese N."/>
            <person name="Submissions S."/>
        </authorList>
    </citation>
    <scope>NUCLEOTIDE SEQUENCE [LARGE SCALE GENOMIC DNA]</scope>
    <source>
        <strain evidence="4">DSM 3695</strain>
    </source>
</reference>
<evidence type="ECO:0000259" key="1">
    <source>
        <dbReference type="Pfam" id="PF09414"/>
    </source>
</evidence>
<dbReference type="Proteomes" id="UP000199310">
    <property type="component" value="Unassembled WGS sequence"/>
</dbReference>
<dbReference type="SUPFAM" id="SSF56091">
    <property type="entry name" value="DNA ligase/mRNA capping enzyme, catalytic domain"/>
    <property type="match status" value="1"/>
</dbReference>
<evidence type="ECO:0000313" key="3">
    <source>
        <dbReference type="EMBL" id="SEW56389.1"/>
    </source>
</evidence>
<dbReference type="Gene3D" id="1.10.10.1810">
    <property type="entry name" value="RNA ligase"/>
    <property type="match status" value="1"/>
</dbReference>
<accession>A0A1I0SDJ6</accession>
<evidence type="ECO:0000259" key="2">
    <source>
        <dbReference type="Pfam" id="PF18043"/>
    </source>
</evidence>
<dbReference type="Gene3D" id="3.30.1490.70">
    <property type="match status" value="1"/>
</dbReference>
<dbReference type="STRING" id="29529.SAMN04488122_6651"/>
<feature type="domain" description="RNA ligase 2 C-terminal" evidence="2">
    <location>
        <begin position="252"/>
        <end position="329"/>
    </location>
</feature>
<keyword evidence="4" id="KW-1185">Reference proteome</keyword>
<proteinExistence type="predicted"/>